<feature type="compositionally biased region" description="Basic and acidic residues" evidence="1">
    <location>
        <begin position="22"/>
        <end position="36"/>
    </location>
</feature>
<feature type="region of interest" description="Disordered" evidence="1">
    <location>
        <begin position="1"/>
        <end position="61"/>
    </location>
</feature>
<protein>
    <submittedName>
        <fullName evidence="2">Uncharacterized protein</fullName>
    </submittedName>
</protein>
<evidence type="ECO:0000313" key="2">
    <source>
        <dbReference type="EMBL" id="MFC0252520.1"/>
    </source>
</evidence>
<feature type="compositionally biased region" description="Polar residues" evidence="1">
    <location>
        <begin position="1"/>
        <end position="17"/>
    </location>
</feature>
<dbReference type="RefSeq" id="WP_379679290.1">
    <property type="nucleotide sequence ID" value="NZ_JBHLWP010000011.1"/>
</dbReference>
<proteinExistence type="predicted"/>
<name>A0ABV6FG60_9BURK</name>
<organism evidence="2 3">
    <name type="scientific">Massilia consociata</name>
    <dbReference type="NCBI Taxonomy" id="760117"/>
    <lineage>
        <taxon>Bacteria</taxon>
        <taxon>Pseudomonadati</taxon>
        <taxon>Pseudomonadota</taxon>
        <taxon>Betaproteobacteria</taxon>
        <taxon>Burkholderiales</taxon>
        <taxon>Oxalobacteraceae</taxon>
        <taxon>Telluria group</taxon>
        <taxon>Massilia</taxon>
    </lineage>
</organism>
<dbReference type="Proteomes" id="UP001589773">
    <property type="component" value="Unassembled WGS sequence"/>
</dbReference>
<evidence type="ECO:0000256" key="1">
    <source>
        <dbReference type="SAM" id="MobiDB-lite"/>
    </source>
</evidence>
<reference evidence="2 3" key="1">
    <citation type="submission" date="2024-09" db="EMBL/GenBank/DDBJ databases">
        <authorList>
            <person name="Sun Q."/>
            <person name="Mori K."/>
        </authorList>
    </citation>
    <scope>NUCLEOTIDE SEQUENCE [LARGE SCALE GENOMIC DNA]</scope>
    <source>
        <strain evidence="2 3">CCM 7792</strain>
    </source>
</reference>
<keyword evidence="3" id="KW-1185">Reference proteome</keyword>
<comment type="caution">
    <text evidence="2">The sequence shown here is derived from an EMBL/GenBank/DDBJ whole genome shotgun (WGS) entry which is preliminary data.</text>
</comment>
<evidence type="ECO:0000313" key="3">
    <source>
        <dbReference type="Proteomes" id="UP001589773"/>
    </source>
</evidence>
<gene>
    <name evidence="2" type="ORF">ACFFJK_11530</name>
</gene>
<dbReference type="EMBL" id="JBHLWP010000011">
    <property type="protein sequence ID" value="MFC0252520.1"/>
    <property type="molecule type" value="Genomic_DNA"/>
</dbReference>
<accession>A0ABV6FG60</accession>
<sequence>MSQSKSGGSPESKQSDNMSEEELAKQRAGKNTDKSSHNHMSNVKAGKGEGAGGGAKQKHRR</sequence>